<gene>
    <name evidence="5" type="ORF">OS493_002223</name>
</gene>
<dbReference type="PANTHER" id="PTHR10656">
    <property type="entry name" value="CELL FATE DETERMINING PROTEIN MAB21-RELATED"/>
    <property type="match status" value="1"/>
</dbReference>
<evidence type="ECO:0000256" key="3">
    <source>
        <dbReference type="ARBA" id="ARBA00022840"/>
    </source>
</evidence>
<dbReference type="PANTHER" id="PTHR10656:SF42">
    <property type="entry name" value="CYCLIC GMP-AMP SYNTHASE-LIKE PROTEIN-RELATED"/>
    <property type="match status" value="1"/>
</dbReference>
<evidence type="ECO:0000259" key="4">
    <source>
        <dbReference type="Pfam" id="PF20266"/>
    </source>
</evidence>
<comment type="cofactor">
    <cofactor evidence="1">
        <name>Mg(2+)</name>
        <dbReference type="ChEBI" id="CHEBI:18420"/>
    </cofactor>
</comment>
<evidence type="ECO:0000313" key="5">
    <source>
        <dbReference type="EMBL" id="KAJ7375450.1"/>
    </source>
</evidence>
<keyword evidence="6" id="KW-1185">Reference proteome</keyword>
<proteinExistence type="inferred from homology"/>
<keyword evidence="3" id="KW-0067">ATP-binding</keyword>
<comment type="similarity">
    <text evidence="2">Belongs to the mab-21 family.</text>
</comment>
<dbReference type="GO" id="GO:0005524">
    <property type="term" value="F:ATP binding"/>
    <property type="evidence" value="ECO:0007669"/>
    <property type="project" value="UniProtKB-KW"/>
</dbReference>
<sequence>MKAIRRKLLSKPKGLISYHIKTVLFYMLDKTGSDWMKSERAGNILKLLASLAEALKTRSLPLYFEPRLNTLESMDAGTAAELEKKVREILCSPGILLEGCLFQSMDEDHKKEHFQKGEESNPVWFDEKPPSREKFADTLVDFVTKSYTS</sequence>
<dbReference type="EMBL" id="MU826826">
    <property type="protein sequence ID" value="KAJ7375450.1"/>
    <property type="molecule type" value="Genomic_DNA"/>
</dbReference>
<dbReference type="AlphaFoldDB" id="A0A9X0CTW5"/>
<organism evidence="5 6">
    <name type="scientific">Desmophyllum pertusum</name>
    <dbReference type="NCBI Taxonomy" id="174260"/>
    <lineage>
        <taxon>Eukaryota</taxon>
        <taxon>Metazoa</taxon>
        <taxon>Cnidaria</taxon>
        <taxon>Anthozoa</taxon>
        <taxon>Hexacorallia</taxon>
        <taxon>Scleractinia</taxon>
        <taxon>Caryophylliina</taxon>
        <taxon>Caryophylliidae</taxon>
        <taxon>Desmophyllum</taxon>
    </lineage>
</organism>
<evidence type="ECO:0000256" key="1">
    <source>
        <dbReference type="ARBA" id="ARBA00001946"/>
    </source>
</evidence>
<dbReference type="Gene3D" id="1.10.1410.40">
    <property type="match status" value="1"/>
</dbReference>
<keyword evidence="3" id="KW-0547">Nucleotide-binding</keyword>
<comment type="caution">
    <text evidence="5">The sequence shown here is derived from an EMBL/GenBank/DDBJ whole genome shotgun (WGS) entry which is preliminary data.</text>
</comment>
<protein>
    <recommendedName>
        <fullName evidence="4">Mab-21-like HhH/H2TH-like domain-containing protein</fullName>
    </recommendedName>
</protein>
<dbReference type="OrthoDB" id="5951376at2759"/>
<reference evidence="5" key="1">
    <citation type="submission" date="2023-01" db="EMBL/GenBank/DDBJ databases">
        <title>Genome assembly of the deep-sea coral Lophelia pertusa.</title>
        <authorList>
            <person name="Herrera S."/>
            <person name="Cordes E."/>
        </authorList>
    </citation>
    <scope>NUCLEOTIDE SEQUENCE</scope>
    <source>
        <strain evidence="5">USNM1676648</strain>
        <tissue evidence="5">Polyp</tissue>
    </source>
</reference>
<feature type="domain" description="Mab-21-like HhH/H2TH-like" evidence="4">
    <location>
        <begin position="10"/>
        <end position="87"/>
    </location>
</feature>
<evidence type="ECO:0000256" key="2">
    <source>
        <dbReference type="ARBA" id="ARBA00008307"/>
    </source>
</evidence>
<evidence type="ECO:0000313" key="6">
    <source>
        <dbReference type="Proteomes" id="UP001163046"/>
    </source>
</evidence>
<name>A0A9X0CTW5_9CNID</name>
<dbReference type="InterPro" id="IPR046906">
    <property type="entry name" value="Mab-21_HhH/H2TH-like"/>
</dbReference>
<dbReference type="Pfam" id="PF20266">
    <property type="entry name" value="Mab-21_C"/>
    <property type="match status" value="1"/>
</dbReference>
<accession>A0A9X0CTW5</accession>
<dbReference type="Proteomes" id="UP001163046">
    <property type="component" value="Unassembled WGS sequence"/>
</dbReference>